<dbReference type="Proteomes" id="UP000557307">
    <property type="component" value="Unassembled WGS sequence"/>
</dbReference>
<keyword evidence="1 4" id="KW-0479">Metal-binding</keyword>
<evidence type="ECO:0000256" key="2">
    <source>
        <dbReference type="ARBA" id="ARBA00022729"/>
    </source>
</evidence>
<keyword evidence="7" id="KW-1185">Reference proteome</keyword>
<keyword evidence="3 4" id="KW-0408">Iron</keyword>
<dbReference type="EMBL" id="JACHGF010000004">
    <property type="protein sequence ID" value="MBB5284907.1"/>
    <property type="molecule type" value="Genomic_DNA"/>
</dbReference>
<dbReference type="GO" id="GO:0009055">
    <property type="term" value="F:electron transfer activity"/>
    <property type="evidence" value="ECO:0007669"/>
    <property type="project" value="InterPro"/>
</dbReference>
<gene>
    <name evidence="6" type="ORF">HNQ92_003055</name>
</gene>
<comment type="caution">
    <text evidence="6">The sequence shown here is derived from an EMBL/GenBank/DDBJ whole genome shotgun (WGS) entry which is preliminary data.</text>
</comment>
<dbReference type="InterPro" id="IPR028994">
    <property type="entry name" value="Integrin_alpha_N"/>
</dbReference>
<reference evidence="6 7" key="1">
    <citation type="submission" date="2020-08" db="EMBL/GenBank/DDBJ databases">
        <title>Genomic Encyclopedia of Type Strains, Phase IV (KMG-IV): sequencing the most valuable type-strain genomes for metagenomic binning, comparative biology and taxonomic classification.</title>
        <authorList>
            <person name="Goeker M."/>
        </authorList>
    </citation>
    <scope>NUCLEOTIDE SEQUENCE [LARGE SCALE GENOMIC DNA]</scope>
    <source>
        <strain evidence="6 7">DSM 105074</strain>
    </source>
</reference>
<dbReference type="GO" id="GO:0020037">
    <property type="term" value="F:heme binding"/>
    <property type="evidence" value="ECO:0007669"/>
    <property type="project" value="InterPro"/>
</dbReference>
<evidence type="ECO:0000256" key="3">
    <source>
        <dbReference type="ARBA" id="ARBA00023004"/>
    </source>
</evidence>
<proteinExistence type="predicted"/>
<feature type="domain" description="Cytochrome c" evidence="5">
    <location>
        <begin position="27"/>
        <end position="118"/>
    </location>
</feature>
<protein>
    <recommendedName>
        <fullName evidence="5">Cytochrome c domain-containing protein</fullName>
    </recommendedName>
</protein>
<dbReference type="AlphaFoldDB" id="A0A840TTB7"/>
<dbReference type="PANTHER" id="PTHR44103:SF1">
    <property type="entry name" value="PROPROTEIN CONVERTASE P"/>
    <property type="match status" value="1"/>
</dbReference>
<evidence type="ECO:0000256" key="1">
    <source>
        <dbReference type="ARBA" id="ARBA00022723"/>
    </source>
</evidence>
<evidence type="ECO:0000313" key="7">
    <source>
        <dbReference type="Proteomes" id="UP000557307"/>
    </source>
</evidence>
<dbReference type="RefSeq" id="WP_184174850.1">
    <property type="nucleotide sequence ID" value="NZ_JACHGF010000004.1"/>
</dbReference>
<dbReference type="PANTHER" id="PTHR44103">
    <property type="entry name" value="PROPROTEIN CONVERTASE P"/>
    <property type="match status" value="1"/>
</dbReference>
<dbReference type="GO" id="GO:0046872">
    <property type="term" value="F:metal ion binding"/>
    <property type="evidence" value="ECO:0007669"/>
    <property type="project" value="UniProtKB-KW"/>
</dbReference>
<name>A0A840TTB7_9BACT</name>
<dbReference type="PROSITE" id="PS51007">
    <property type="entry name" value="CYTC"/>
    <property type="match status" value="1"/>
</dbReference>
<dbReference type="Gene3D" id="2.130.10.130">
    <property type="entry name" value="Integrin alpha, N-terminal"/>
    <property type="match status" value="2"/>
</dbReference>
<keyword evidence="2" id="KW-0732">Signal</keyword>
<evidence type="ECO:0000259" key="5">
    <source>
        <dbReference type="PROSITE" id="PS51007"/>
    </source>
</evidence>
<evidence type="ECO:0000313" key="6">
    <source>
        <dbReference type="EMBL" id="MBB5284907.1"/>
    </source>
</evidence>
<dbReference type="SUPFAM" id="SSF69318">
    <property type="entry name" value="Integrin alpha N-terminal domain"/>
    <property type="match status" value="1"/>
</dbReference>
<sequence>MIRFRTLGKYLVVATAGTLGYWSCGVPDRSEGEALARTHCGSCHLFPEPALLPKNSWQESVLPHMALRLGLAQEGLDPLGALHYEEIARVTQANVFPKDPVVSKADWQKIVQYYLSAAPDSLVDTSQMDTLRRVPVQVLTNFTVKPVQSPLEAMVTAIRYDSLHQQIWVGQRMGGMHILDKQLRTTDSLFRPQSPLSDLRSLPDGTRQVLHMGIMDPNDQTTGEWVSLRKQAGSWQGRRLITGLQRPVHASFQDINEDGHEDVVLCEYGNYTGQLSWYEATPTDSLQRHIIENRPGARITYWHDYNGDGRKDLWVLWAQGDEQLAVYLNGGKGNFVKKILLRFPPVYGSGYFELADFNADGHVDMLYVNGDNADLSHTLKPYHGLRIYLNDGKGTFTEKYFYPLHGATQALARDFDGDGDLDIAAIAFFPDFSQKQVASFVYLENQGNNQFVPRTFADTNRGRWLTMEAADVDQDGDLDILLGSFYLTVTPTPTEAKERWQREKKGVVLLENRRF</sequence>
<dbReference type="InterPro" id="IPR009056">
    <property type="entry name" value="Cyt_c-like_dom"/>
</dbReference>
<dbReference type="Pfam" id="PF13517">
    <property type="entry name" value="FG-GAP_3"/>
    <property type="match status" value="2"/>
</dbReference>
<dbReference type="InterPro" id="IPR013517">
    <property type="entry name" value="FG-GAP"/>
</dbReference>
<accession>A0A840TTB7</accession>
<organism evidence="6 7">
    <name type="scientific">Rhabdobacter roseus</name>
    <dbReference type="NCBI Taxonomy" id="1655419"/>
    <lineage>
        <taxon>Bacteria</taxon>
        <taxon>Pseudomonadati</taxon>
        <taxon>Bacteroidota</taxon>
        <taxon>Cytophagia</taxon>
        <taxon>Cytophagales</taxon>
        <taxon>Cytophagaceae</taxon>
        <taxon>Rhabdobacter</taxon>
    </lineage>
</organism>
<keyword evidence="4" id="KW-0349">Heme</keyword>
<evidence type="ECO:0000256" key="4">
    <source>
        <dbReference type="PROSITE-ProRule" id="PRU00433"/>
    </source>
</evidence>